<keyword evidence="10 12" id="KW-0630">Potassium</keyword>
<evidence type="ECO:0000256" key="8">
    <source>
        <dbReference type="ARBA" id="ARBA00022840"/>
    </source>
</evidence>
<evidence type="ECO:0000256" key="10">
    <source>
        <dbReference type="ARBA" id="ARBA00022958"/>
    </source>
</evidence>
<name>A0A0C2MVS1_THEKT</name>
<evidence type="ECO:0000313" key="18">
    <source>
        <dbReference type="Proteomes" id="UP000031668"/>
    </source>
</evidence>
<evidence type="ECO:0000256" key="1">
    <source>
        <dbReference type="ARBA" id="ARBA00005224"/>
    </source>
</evidence>
<keyword evidence="6 12" id="KW-0479">Metal-binding</keyword>
<comment type="similarity">
    <text evidence="2 13">Belongs to the AdoMet synthase family.</text>
</comment>
<dbReference type="InterPro" id="IPR022629">
    <property type="entry name" value="S-AdoMet_synt_central"/>
</dbReference>
<dbReference type="CDD" id="cd18079">
    <property type="entry name" value="S-AdoMet_synt"/>
    <property type="match status" value="1"/>
</dbReference>
<evidence type="ECO:0000256" key="2">
    <source>
        <dbReference type="ARBA" id="ARBA00009685"/>
    </source>
</evidence>
<feature type="domain" description="S-adenosylmethionine synthetase C-terminal" evidence="16">
    <location>
        <begin position="262"/>
        <end position="397"/>
    </location>
</feature>
<dbReference type="Pfam" id="PF02773">
    <property type="entry name" value="S-AdoMet_synt_C"/>
    <property type="match status" value="1"/>
</dbReference>
<dbReference type="FunFam" id="3.30.300.10:FF:000003">
    <property type="entry name" value="S-adenosylmethionine synthase"/>
    <property type="match status" value="1"/>
</dbReference>
<keyword evidence="18" id="KW-1185">Reference proteome</keyword>
<dbReference type="Gene3D" id="3.30.300.10">
    <property type="match status" value="3"/>
</dbReference>
<dbReference type="EC" id="2.5.1.6" evidence="12"/>
<evidence type="ECO:0000313" key="17">
    <source>
        <dbReference type="EMBL" id="KII65727.1"/>
    </source>
</evidence>
<gene>
    <name evidence="17" type="ORF">RF11_09618</name>
</gene>
<dbReference type="InterPro" id="IPR022630">
    <property type="entry name" value="S-AdoMet_synt_C"/>
</dbReference>
<evidence type="ECO:0000256" key="12">
    <source>
        <dbReference type="RuleBase" id="RU000541"/>
    </source>
</evidence>
<dbReference type="FunFam" id="3.30.300.10:FF:000011">
    <property type="entry name" value="S-adenosylmethionine synthase"/>
    <property type="match status" value="1"/>
</dbReference>
<evidence type="ECO:0000256" key="6">
    <source>
        <dbReference type="ARBA" id="ARBA00022723"/>
    </source>
</evidence>
<evidence type="ECO:0000259" key="14">
    <source>
        <dbReference type="Pfam" id="PF00438"/>
    </source>
</evidence>
<dbReference type="PROSITE" id="PS00377">
    <property type="entry name" value="ADOMET_SYNTHASE_2"/>
    <property type="match status" value="1"/>
</dbReference>
<evidence type="ECO:0000259" key="15">
    <source>
        <dbReference type="Pfam" id="PF02772"/>
    </source>
</evidence>
<dbReference type="Pfam" id="PF02772">
    <property type="entry name" value="S-AdoMet_synt_M"/>
    <property type="match status" value="1"/>
</dbReference>
<proteinExistence type="inferred from homology"/>
<dbReference type="OrthoDB" id="5852090at2759"/>
<evidence type="ECO:0000256" key="9">
    <source>
        <dbReference type="ARBA" id="ARBA00022842"/>
    </source>
</evidence>
<keyword evidence="3" id="KW-0963">Cytoplasm</keyword>
<evidence type="ECO:0000256" key="3">
    <source>
        <dbReference type="ARBA" id="ARBA00022490"/>
    </source>
</evidence>
<dbReference type="OMA" id="ASYMARY"/>
<dbReference type="PIRSF" id="PIRSF000497">
    <property type="entry name" value="MAT"/>
    <property type="match status" value="1"/>
</dbReference>
<accession>A0A0C2MVS1</accession>
<protein>
    <recommendedName>
        <fullName evidence="12">S-adenosylmethionine synthase</fullName>
        <ecNumber evidence="12">2.5.1.6</ecNumber>
    </recommendedName>
</protein>
<comment type="cofactor">
    <cofactor evidence="12">
        <name>Mg(2+)</name>
        <dbReference type="ChEBI" id="CHEBI:18420"/>
    </cofactor>
    <text evidence="12">Binds 2 magnesium ions per subunit. The magnesium ions interact primarily with the substrate.</text>
</comment>
<keyword evidence="9 12" id="KW-0460">Magnesium</keyword>
<dbReference type="InterPro" id="IPR022628">
    <property type="entry name" value="S-AdoMet_synt_N"/>
</dbReference>
<dbReference type="GO" id="GO:0006730">
    <property type="term" value="P:one-carbon metabolic process"/>
    <property type="evidence" value="ECO:0007669"/>
    <property type="project" value="UniProtKB-KW"/>
</dbReference>
<dbReference type="Proteomes" id="UP000031668">
    <property type="component" value="Unassembled WGS sequence"/>
</dbReference>
<comment type="caution">
    <text evidence="17">The sequence shown here is derived from an EMBL/GenBank/DDBJ whole genome shotgun (WGS) entry which is preliminary data.</text>
</comment>
<reference evidence="17 18" key="1">
    <citation type="journal article" date="2014" name="Genome Biol. Evol.">
        <title>The genome of the myxosporean Thelohanellus kitauei shows adaptations to nutrient acquisition within its fish host.</title>
        <authorList>
            <person name="Yang Y."/>
            <person name="Xiong J."/>
            <person name="Zhou Z."/>
            <person name="Huo F."/>
            <person name="Miao W."/>
            <person name="Ran C."/>
            <person name="Liu Y."/>
            <person name="Zhang J."/>
            <person name="Feng J."/>
            <person name="Wang M."/>
            <person name="Wang M."/>
            <person name="Wang L."/>
            <person name="Yao B."/>
        </authorList>
    </citation>
    <scope>NUCLEOTIDE SEQUENCE [LARGE SCALE GENOMIC DNA]</scope>
    <source>
        <strain evidence="17">Wuqing</strain>
    </source>
</reference>
<comment type="function">
    <text evidence="12">Catalyzes the formation of S-adenosylmethionine from methionine and ATP.</text>
</comment>
<dbReference type="InterPro" id="IPR022636">
    <property type="entry name" value="S-AdoMet_synthetase_sfam"/>
</dbReference>
<dbReference type="Pfam" id="PF00438">
    <property type="entry name" value="S-AdoMet_synt_N"/>
    <property type="match status" value="1"/>
</dbReference>
<dbReference type="GO" id="GO:0005524">
    <property type="term" value="F:ATP binding"/>
    <property type="evidence" value="ECO:0007669"/>
    <property type="project" value="UniProtKB-KW"/>
</dbReference>
<dbReference type="NCBIfam" id="TIGR01034">
    <property type="entry name" value="metK"/>
    <property type="match status" value="1"/>
</dbReference>
<dbReference type="EMBL" id="JWZT01003740">
    <property type="protein sequence ID" value="KII65727.1"/>
    <property type="molecule type" value="Genomic_DNA"/>
</dbReference>
<feature type="domain" description="S-adenosylmethionine synthetase central" evidence="15">
    <location>
        <begin position="128"/>
        <end position="260"/>
    </location>
</feature>
<dbReference type="PROSITE" id="PS00376">
    <property type="entry name" value="ADOMET_SYNTHASE_1"/>
    <property type="match status" value="1"/>
</dbReference>
<keyword evidence="4 12" id="KW-0554">One-carbon metabolism</keyword>
<keyword evidence="5 12" id="KW-0808">Transferase</keyword>
<comment type="pathway">
    <text evidence="1 12">Amino-acid biosynthesis; S-adenosyl-L-methionine biosynthesis; S-adenosyl-L-methionine from L-methionine: step 1/1.</text>
</comment>
<dbReference type="GO" id="GO:0004478">
    <property type="term" value="F:methionine adenosyltransferase activity"/>
    <property type="evidence" value="ECO:0007669"/>
    <property type="project" value="UniProtKB-EC"/>
</dbReference>
<dbReference type="HAMAP" id="MF_00086">
    <property type="entry name" value="S_AdoMet_synth1"/>
    <property type="match status" value="1"/>
</dbReference>
<keyword evidence="7 12" id="KW-0547">Nucleotide-binding</keyword>
<comment type="cofactor">
    <cofactor evidence="12">
        <name>K(+)</name>
        <dbReference type="ChEBI" id="CHEBI:29103"/>
    </cofactor>
    <text evidence="12">Binds 1 potassium ion per subunit. The potassium ion interacts primarily with the substrate.</text>
</comment>
<evidence type="ECO:0000256" key="7">
    <source>
        <dbReference type="ARBA" id="ARBA00022741"/>
    </source>
</evidence>
<organism evidence="17 18">
    <name type="scientific">Thelohanellus kitauei</name>
    <name type="common">Myxosporean</name>
    <dbReference type="NCBI Taxonomy" id="669202"/>
    <lineage>
        <taxon>Eukaryota</taxon>
        <taxon>Metazoa</taxon>
        <taxon>Cnidaria</taxon>
        <taxon>Myxozoa</taxon>
        <taxon>Myxosporea</taxon>
        <taxon>Bivalvulida</taxon>
        <taxon>Platysporina</taxon>
        <taxon>Myxobolidae</taxon>
        <taxon>Thelohanellus</taxon>
    </lineage>
</organism>
<sequence>MRHVDNFLFTSESVCDGHPDKICDQVSDAILDACLEQDPDSRVAVETSTKTGYIMVFGEINTRAVINIPNIVRNVIKHIGYDSSDKCFDYKTCAVLVAVENQSQEIAQAVDHGHHIEEQNGYADDSEDIGAGDQGLMFGYATDETEEKMPVTVVYAHAITKKLSECRKNGTIPWLRPDGKSQVTFEYSRDVSLNGSSSEPGEGALVPVRAHTIVVSVQTEPFIPLEKIRQTIRTEVIEAVIPQKYLDEETIYHIQPSGSFVIGGPQGDSGLTGRKIIVDTYGGWGAHGGGCFSGKDYTKVDRSGAYAARWIALSLVCAGLARRCLIQLSYAIGLAEPLSININTYGTSVHPSSYLLKIIRNNFKLTPASIVSELDLKKPIYFPTATYGHFKPGFTWEVPKKLQFN</sequence>
<dbReference type="GO" id="GO:0046872">
    <property type="term" value="F:metal ion binding"/>
    <property type="evidence" value="ECO:0007669"/>
    <property type="project" value="UniProtKB-KW"/>
</dbReference>
<dbReference type="PANTHER" id="PTHR11964">
    <property type="entry name" value="S-ADENOSYLMETHIONINE SYNTHETASE"/>
    <property type="match status" value="1"/>
</dbReference>
<dbReference type="UniPathway" id="UPA00315">
    <property type="reaction ID" value="UER00080"/>
</dbReference>
<comment type="catalytic activity">
    <reaction evidence="11 12">
        <text>L-methionine + ATP + H2O = S-adenosyl-L-methionine + phosphate + diphosphate</text>
        <dbReference type="Rhea" id="RHEA:21080"/>
        <dbReference type="ChEBI" id="CHEBI:15377"/>
        <dbReference type="ChEBI" id="CHEBI:30616"/>
        <dbReference type="ChEBI" id="CHEBI:33019"/>
        <dbReference type="ChEBI" id="CHEBI:43474"/>
        <dbReference type="ChEBI" id="CHEBI:57844"/>
        <dbReference type="ChEBI" id="CHEBI:59789"/>
        <dbReference type="EC" id="2.5.1.6"/>
    </reaction>
</comment>
<keyword evidence="8 12" id="KW-0067">ATP-binding</keyword>
<evidence type="ECO:0000256" key="11">
    <source>
        <dbReference type="ARBA" id="ARBA00048344"/>
    </source>
</evidence>
<dbReference type="AlphaFoldDB" id="A0A0C2MVS1"/>
<evidence type="ECO:0000256" key="4">
    <source>
        <dbReference type="ARBA" id="ARBA00022563"/>
    </source>
</evidence>
<dbReference type="InterPro" id="IPR022631">
    <property type="entry name" value="ADOMET_SYNTHASE_CS"/>
</dbReference>
<evidence type="ECO:0000256" key="5">
    <source>
        <dbReference type="ARBA" id="ARBA00022679"/>
    </source>
</evidence>
<evidence type="ECO:0000259" key="16">
    <source>
        <dbReference type="Pfam" id="PF02773"/>
    </source>
</evidence>
<feature type="domain" description="S-adenosylmethionine synthetase N-terminal" evidence="14">
    <location>
        <begin position="6"/>
        <end position="103"/>
    </location>
</feature>
<evidence type="ECO:0000256" key="13">
    <source>
        <dbReference type="RuleBase" id="RU004462"/>
    </source>
</evidence>
<dbReference type="InterPro" id="IPR002133">
    <property type="entry name" value="S-AdoMet_synthetase"/>
</dbReference>
<dbReference type="GO" id="GO:0006556">
    <property type="term" value="P:S-adenosylmethionine biosynthetic process"/>
    <property type="evidence" value="ECO:0007669"/>
    <property type="project" value="UniProtKB-UniPathway"/>
</dbReference>
<dbReference type="SUPFAM" id="SSF55973">
    <property type="entry name" value="S-adenosylmethionine synthetase"/>
    <property type="match status" value="3"/>
</dbReference>